<dbReference type="EMBL" id="CP011312">
    <property type="protein sequence ID" value="AKE41269.1"/>
    <property type="molecule type" value="Genomic_DNA"/>
</dbReference>
<accession>A0A0F6TD26</accession>
<dbReference type="InterPro" id="IPR036388">
    <property type="entry name" value="WH-like_DNA-bd_sf"/>
</dbReference>
<dbReference type="Proteomes" id="UP000271380">
    <property type="component" value="Chromosome"/>
</dbReference>
<dbReference type="AlphaFoldDB" id="A0A0F6TD26"/>
<dbReference type="InterPro" id="IPR050313">
    <property type="entry name" value="Carb_Metab_HTH_regulators"/>
</dbReference>
<dbReference type="HOGENOM" id="CLU_078469_0_0_11"/>
<evidence type="ECO:0000313" key="4">
    <source>
        <dbReference type="Proteomes" id="UP000271380"/>
    </source>
</evidence>
<dbReference type="CDD" id="cd00090">
    <property type="entry name" value="HTH_ARSR"/>
    <property type="match status" value="1"/>
</dbReference>
<reference evidence="1 3" key="1">
    <citation type="journal article" date="2015" name="Genome Announc.">
        <title>Complete Genome Sequence of Corynebacterium kutscheri DSM 20755, a Corynebacterial Type Strain with Remarkably Low G+C Content of Chromosomal DNA.</title>
        <authorList>
            <person name="Ruckert C."/>
            <person name="Albersmeier A."/>
            <person name="Winkler A."/>
            <person name="Tauch A."/>
        </authorList>
    </citation>
    <scope>NUCLEOTIDE SEQUENCE [LARGE SCALE GENOMIC DNA]</scope>
    <source>
        <strain evidence="1 3">DSM 20755</strain>
    </source>
</reference>
<organism evidence="1 3">
    <name type="scientific">Corynebacterium kutscheri</name>
    <dbReference type="NCBI Taxonomy" id="35755"/>
    <lineage>
        <taxon>Bacteria</taxon>
        <taxon>Bacillati</taxon>
        <taxon>Actinomycetota</taxon>
        <taxon>Actinomycetes</taxon>
        <taxon>Mycobacteriales</taxon>
        <taxon>Corynebacteriaceae</taxon>
        <taxon>Corynebacterium</taxon>
    </lineage>
</organism>
<dbReference type="Pfam" id="PF13412">
    <property type="entry name" value="HTH_24"/>
    <property type="match status" value="1"/>
</dbReference>
<evidence type="ECO:0000313" key="1">
    <source>
        <dbReference type="EMBL" id="AKE41269.1"/>
    </source>
</evidence>
<dbReference type="STRING" id="35755.UL82_05470"/>
<dbReference type="PANTHER" id="PTHR30363">
    <property type="entry name" value="HTH-TYPE TRANSCRIPTIONAL REGULATOR SRLR-RELATED"/>
    <property type="match status" value="1"/>
</dbReference>
<dbReference type="InterPro" id="IPR036390">
    <property type="entry name" value="WH_DNA-bd_sf"/>
</dbReference>
<dbReference type="RefSeq" id="WP_083966507.1">
    <property type="nucleotide sequence ID" value="NZ_CP011312.1"/>
</dbReference>
<keyword evidence="3" id="KW-1185">Reference proteome</keyword>
<dbReference type="OrthoDB" id="3375207at2"/>
<dbReference type="SUPFAM" id="SSF46785">
    <property type="entry name" value="Winged helix' DNA-binding domain"/>
    <property type="match status" value="1"/>
</dbReference>
<gene>
    <name evidence="1" type="primary">sufR</name>
    <name evidence="2" type="ORF">NCTC949_01660</name>
    <name evidence="1" type="ORF">UL82_05470</name>
</gene>
<evidence type="ECO:0000313" key="2">
    <source>
        <dbReference type="EMBL" id="VEH08545.1"/>
    </source>
</evidence>
<dbReference type="Proteomes" id="UP000033457">
    <property type="component" value="Chromosome"/>
</dbReference>
<dbReference type="Gene3D" id="1.10.10.10">
    <property type="entry name" value="Winged helix-like DNA-binding domain superfamily/Winged helix DNA-binding domain"/>
    <property type="match status" value="1"/>
</dbReference>
<reference evidence="2 4" key="2">
    <citation type="submission" date="2018-12" db="EMBL/GenBank/DDBJ databases">
        <authorList>
            <consortium name="Pathogen Informatics"/>
        </authorList>
    </citation>
    <scope>NUCLEOTIDE SEQUENCE [LARGE SCALE GENOMIC DNA]</scope>
    <source>
        <strain evidence="2 4">NCTC949</strain>
    </source>
</reference>
<name>A0A0F6TD26_9CORY</name>
<evidence type="ECO:0000313" key="3">
    <source>
        <dbReference type="Proteomes" id="UP000033457"/>
    </source>
</evidence>
<dbReference type="EMBL" id="LR134377">
    <property type="protein sequence ID" value="VEH08545.1"/>
    <property type="molecule type" value="Genomic_DNA"/>
</dbReference>
<sequence>MPDTRTTDGETRRQIMLLMLRNSPITATQLGQSLGLSATGIRRHLDNLVDNGFAERAPARKVAGTHSRGRPAKTFRLTSAGRAQFGHDYDSLAVQALQTLRETGGDEAVRAFAKKRAQSIVDGVDSLTGIEEAAEAVVEAFSHKGYAATVSTTDLGVQICQHHCPIAGVAAEFPELCEAEHEVIAALFGQHVQPLASIADGHGICTTNIPITPIKTHSPITPDERSGS</sequence>
<dbReference type="PANTHER" id="PTHR30363:SF28">
    <property type="entry name" value="TRANSCRIPTIONAL REGULATORY PROTEIN-RELATED"/>
    <property type="match status" value="1"/>
</dbReference>
<dbReference type="InterPro" id="IPR011991">
    <property type="entry name" value="ArsR-like_HTH"/>
</dbReference>
<protein>
    <submittedName>
        <fullName evidence="2">ArsR family transcriptional regulator</fullName>
    </submittedName>
    <submittedName>
        <fullName evidence="1">Putative transcriptional regulator</fullName>
    </submittedName>
</protein>
<proteinExistence type="predicted"/>
<dbReference type="KEGG" id="cku:UL82_05470"/>